<keyword evidence="5" id="KW-0285">Flavoprotein</keyword>
<keyword evidence="9" id="KW-1185">Reference proteome</keyword>
<comment type="cofactor">
    <cofactor evidence="5">
        <name>FAD</name>
        <dbReference type="ChEBI" id="CHEBI:57692"/>
    </cofactor>
</comment>
<dbReference type="SUPFAM" id="SSF51730">
    <property type="entry name" value="FAD-linked oxidoreductase"/>
    <property type="match status" value="1"/>
</dbReference>
<gene>
    <name evidence="8" type="ORF">B0T19DRAFT_191</name>
</gene>
<comment type="caution">
    <text evidence="8">The sequence shown here is derived from an EMBL/GenBank/DDBJ whole genome shotgun (WGS) entry which is preliminary data.</text>
</comment>
<feature type="compositionally biased region" description="Low complexity" evidence="6">
    <location>
        <begin position="26"/>
        <end position="45"/>
    </location>
</feature>
<comment type="function">
    <text evidence="5">Converts proline to delta-1-pyrroline-5-carboxylate.</text>
</comment>
<comment type="catalytic activity">
    <reaction evidence="5">
        <text>L-proline + a quinone = (S)-1-pyrroline-5-carboxylate + a quinol + H(+)</text>
        <dbReference type="Rhea" id="RHEA:23784"/>
        <dbReference type="ChEBI" id="CHEBI:15378"/>
        <dbReference type="ChEBI" id="CHEBI:17388"/>
        <dbReference type="ChEBI" id="CHEBI:24646"/>
        <dbReference type="ChEBI" id="CHEBI:60039"/>
        <dbReference type="ChEBI" id="CHEBI:132124"/>
        <dbReference type="EC" id="1.5.5.2"/>
    </reaction>
</comment>
<evidence type="ECO:0000256" key="6">
    <source>
        <dbReference type="SAM" id="MobiDB-lite"/>
    </source>
</evidence>
<dbReference type="GO" id="GO:0005739">
    <property type="term" value="C:mitochondrion"/>
    <property type="evidence" value="ECO:0007669"/>
    <property type="project" value="TreeGrafter"/>
</dbReference>
<dbReference type="PANTHER" id="PTHR13914:SF30">
    <property type="entry name" value="PROLINE DEHYDROGENASE"/>
    <property type="match status" value="1"/>
</dbReference>
<evidence type="ECO:0000313" key="9">
    <source>
        <dbReference type="Proteomes" id="UP001286456"/>
    </source>
</evidence>
<dbReference type="GO" id="GO:0004657">
    <property type="term" value="F:proline dehydrogenase activity"/>
    <property type="evidence" value="ECO:0007669"/>
    <property type="project" value="UniProtKB-EC"/>
</dbReference>
<sequence length="520" mass="55552">MALTPGSFAGRPLSCIPKSRAAASTARAVPSSSSMPRSSRHALSSRLQHVCHNSVPTASTRCLHTSSTRPVSSDNLTLNAVSLSRPPEPQPEPDNMAKPPPLAVLPLTNILRSLMTTTVSSSPLLLPPSLAIMSVLANTTSPALNPDKNLVLRYFLKNTFYAQFCAGESATEVKQTIACLKSIGFSGVILGYAKEVVLTASQTKDLTAHNPATEEECIRTEINPWSAGTLETVRLASPGDFVALKFTGAGRQALHALSQRLPPSPALAKAIDDICQLATTRGVRLLFDAEQQAVQHGIDDWTLAYMRKYNSPSRAVVYGTYQAYLKATPAVLSAHLTAAAAEGFAIGVKLVRGAYLGSDPRHLIHDTKADTDAAYDGIAEALLKGLWAGPLKAPSSDDSVFPRVDTVLASHNCESVLKARAIVESLAGEGSPPQVAFAQLQGMADEVSCELVQCGSDGVKSSPPLQAYKYLVWGSTGECMKYLLRRAQENRDAVQRTRSGRDAMRAELIRRVKGMFGVMG</sequence>
<evidence type="ECO:0000256" key="2">
    <source>
        <dbReference type="ARBA" id="ARBA00012695"/>
    </source>
</evidence>
<organism evidence="8 9">
    <name type="scientific">Cercophora scortea</name>
    <dbReference type="NCBI Taxonomy" id="314031"/>
    <lineage>
        <taxon>Eukaryota</taxon>
        <taxon>Fungi</taxon>
        <taxon>Dikarya</taxon>
        <taxon>Ascomycota</taxon>
        <taxon>Pezizomycotina</taxon>
        <taxon>Sordariomycetes</taxon>
        <taxon>Sordariomycetidae</taxon>
        <taxon>Sordariales</taxon>
        <taxon>Lasiosphaeriaceae</taxon>
        <taxon>Cercophora</taxon>
    </lineage>
</organism>
<dbReference type="EMBL" id="JAUEPO010000001">
    <property type="protein sequence ID" value="KAK3335115.1"/>
    <property type="molecule type" value="Genomic_DNA"/>
</dbReference>
<accession>A0AAE0J1T2</accession>
<dbReference type="InterPro" id="IPR029041">
    <property type="entry name" value="FAD-linked_oxidoreductase-like"/>
</dbReference>
<dbReference type="GO" id="GO:0071949">
    <property type="term" value="F:FAD binding"/>
    <property type="evidence" value="ECO:0007669"/>
    <property type="project" value="TreeGrafter"/>
</dbReference>
<dbReference type="Pfam" id="PF01619">
    <property type="entry name" value="Pro_dh"/>
    <property type="match status" value="1"/>
</dbReference>
<dbReference type="PANTHER" id="PTHR13914">
    <property type="entry name" value="PROLINE OXIDASE"/>
    <property type="match status" value="1"/>
</dbReference>
<feature type="region of interest" description="Disordered" evidence="6">
    <location>
        <begin position="81"/>
        <end position="100"/>
    </location>
</feature>
<feature type="compositionally biased region" description="Pro residues" evidence="6">
    <location>
        <begin position="86"/>
        <end position="100"/>
    </location>
</feature>
<reference evidence="8" key="1">
    <citation type="journal article" date="2023" name="Mol. Phylogenet. Evol.">
        <title>Genome-scale phylogeny and comparative genomics of the fungal order Sordariales.</title>
        <authorList>
            <person name="Hensen N."/>
            <person name="Bonometti L."/>
            <person name="Westerberg I."/>
            <person name="Brannstrom I.O."/>
            <person name="Guillou S."/>
            <person name="Cros-Aarteil S."/>
            <person name="Calhoun S."/>
            <person name="Haridas S."/>
            <person name="Kuo A."/>
            <person name="Mondo S."/>
            <person name="Pangilinan J."/>
            <person name="Riley R."/>
            <person name="LaButti K."/>
            <person name="Andreopoulos B."/>
            <person name="Lipzen A."/>
            <person name="Chen C."/>
            <person name="Yan M."/>
            <person name="Daum C."/>
            <person name="Ng V."/>
            <person name="Clum A."/>
            <person name="Steindorff A."/>
            <person name="Ohm R.A."/>
            <person name="Martin F."/>
            <person name="Silar P."/>
            <person name="Natvig D.O."/>
            <person name="Lalanne C."/>
            <person name="Gautier V."/>
            <person name="Ament-Velasquez S.L."/>
            <person name="Kruys A."/>
            <person name="Hutchinson M.I."/>
            <person name="Powell A.J."/>
            <person name="Barry K."/>
            <person name="Miller A.N."/>
            <person name="Grigoriev I.V."/>
            <person name="Debuchy R."/>
            <person name="Gladieux P."/>
            <person name="Hiltunen Thoren M."/>
            <person name="Johannesson H."/>
        </authorList>
    </citation>
    <scope>NUCLEOTIDE SEQUENCE</scope>
    <source>
        <strain evidence="8">SMH4131-1</strain>
    </source>
</reference>
<protein>
    <recommendedName>
        <fullName evidence="2 5">Proline dehydrogenase</fullName>
        <ecNumber evidence="2 5">1.5.5.2</ecNumber>
    </recommendedName>
</protein>
<dbReference type="Gene3D" id="3.20.20.220">
    <property type="match status" value="1"/>
</dbReference>
<keyword evidence="5" id="KW-0274">FAD</keyword>
<reference evidence="8" key="2">
    <citation type="submission" date="2023-06" db="EMBL/GenBank/DDBJ databases">
        <authorList>
            <consortium name="Lawrence Berkeley National Laboratory"/>
            <person name="Haridas S."/>
            <person name="Hensen N."/>
            <person name="Bonometti L."/>
            <person name="Westerberg I."/>
            <person name="Brannstrom I.O."/>
            <person name="Guillou S."/>
            <person name="Cros-Aarteil S."/>
            <person name="Calhoun S."/>
            <person name="Kuo A."/>
            <person name="Mondo S."/>
            <person name="Pangilinan J."/>
            <person name="Riley R."/>
            <person name="Labutti K."/>
            <person name="Andreopoulos B."/>
            <person name="Lipzen A."/>
            <person name="Chen C."/>
            <person name="Yanf M."/>
            <person name="Daum C."/>
            <person name="Ng V."/>
            <person name="Clum A."/>
            <person name="Steindorff A."/>
            <person name="Ohm R."/>
            <person name="Martin F."/>
            <person name="Silar P."/>
            <person name="Natvig D."/>
            <person name="Lalanne C."/>
            <person name="Gautier V."/>
            <person name="Ament-Velasquez S.L."/>
            <person name="Kruys A."/>
            <person name="Hutchinson M.I."/>
            <person name="Powell A.J."/>
            <person name="Barry K."/>
            <person name="Miller A.N."/>
            <person name="Grigoriev I.V."/>
            <person name="Debuchy R."/>
            <person name="Gladieux P."/>
            <person name="Thoren M.H."/>
            <person name="Johannesson H."/>
        </authorList>
    </citation>
    <scope>NUCLEOTIDE SEQUENCE</scope>
    <source>
        <strain evidence="8">SMH4131-1</strain>
    </source>
</reference>
<proteinExistence type="inferred from homology"/>
<dbReference type="AlphaFoldDB" id="A0AAE0J1T2"/>
<evidence type="ECO:0000256" key="4">
    <source>
        <dbReference type="ARBA" id="ARBA00023062"/>
    </source>
</evidence>
<dbReference type="InterPro" id="IPR015659">
    <property type="entry name" value="Proline_oxidase"/>
</dbReference>
<evidence type="ECO:0000256" key="1">
    <source>
        <dbReference type="ARBA" id="ARBA00005869"/>
    </source>
</evidence>
<comment type="similarity">
    <text evidence="1 5">Belongs to the proline oxidase family.</text>
</comment>
<feature type="region of interest" description="Disordered" evidence="6">
    <location>
        <begin position="24"/>
        <end position="45"/>
    </location>
</feature>
<dbReference type="GO" id="GO:0010133">
    <property type="term" value="P:L-proline catabolic process to L-glutamate"/>
    <property type="evidence" value="ECO:0007669"/>
    <property type="project" value="TreeGrafter"/>
</dbReference>
<dbReference type="InterPro" id="IPR002872">
    <property type="entry name" value="Proline_DH_dom"/>
</dbReference>
<name>A0AAE0J1T2_9PEZI</name>
<dbReference type="FunFam" id="3.20.20.220:FF:000013">
    <property type="entry name" value="Proline dehydrogenase"/>
    <property type="match status" value="1"/>
</dbReference>
<evidence type="ECO:0000256" key="3">
    <source>
        <dbReference type="ARBA" id="ARBA00023002"/>
    </source>
</evidence>
<keyword evidence="3 5" id="KW-0560">Oxidoreductase</keyword>
<keyword evidence="4 5" id="KW-0642">Proline metabolism</keyword>
<feature type="domain" description="Proline dehydrogenase" evidence="7">
    <location>
        <begin position="174"/>
        <end position="498"/>
    </location>
</feature>
<evidence type="ECO:0000256" key="5">
    <source>
        <dbReference type="RuleBase" id="RU364054"/>
    </source>
</evidence>
<dbReference type="EC" id="1.5.5.2" evidence="2 5"/>
<dbReference type="Proteomes" id="UP001286456">
    <property type="component" value="Unassembled WGS sequence"/>
</dbReference>
<evidence type="ECO:0000313" key="8">
    <source>
        <dbReference type="EMBL" id="KAK3335115.1"/>
    </source>
</evidence>
<evidence type="ECO:0000259" key="7">
    <source>
        <dbReference type="Pfam" id="PF01619"/>
    </source>
</evidence>